<sequence>MRRVPTRPRSGGAVPHVGSVGMTTHELLRIERRFRGPDKSANGGYTAGLVGTRLGGSGETVPQVTLRMPPPLETDLGLSTGDGSAFLRAPGDTVVAEAEPVPADVLGDAAIDPVRYDEARAAESSYRGLRNHPFPGCFVCGPENEAGLRLRPGALEDGRTACTWTPAADLAAAEDDLVAPVHLWAALDCPGGWSIDLDGRPSVLGRMTACVDAQPQLGEPCVIMGRNLGESGRKTFTATTLYDSDGRILARARHTWIAVDPALFN</sequence>
<accession>A0ABN2C4G6</accession>
<keyword evidence="3" id="KW-1185">Reference proteome</keyword>
<feature type="region of interest" description="Disordered" evidence="1">
    <location>
        <begin position="37"/>
        <end position="61"/>
    </location>
</feature>
<dbReference type="Proteomes" id="UP001500363">
    <property type="component" value="Unassembled WGS sequence"/>
</dbReference>
<evidence type="ECO:0000313" key="2">
    <source>
        <dbReference type="EMBL" id="GAA1551101.1"/>
    </source>
</evidence>
<name>A0ABN2C4G6_9ACTN</name>
<reference evidence="2 3" key="1">
    <citation type="journal article" date="2019" name="Int. J. Syst. Evol. Microbiol.">
        <title>The Global Catalogue of Microorganisms (GCM) 10K type strain sequencing project: providing services to taxonomists for standard genome sequencing and annotation.</title>
        <authorList>
            <consortium name="The Broad Institute Genomics Platform"/>
            <consortium name="The Broad Institute Genome Sequencing Center for Infectious Disease"/>
            <person name="Wu L."/>
            <person name="Ma J."/>
        </authorList>
    </citation>
    <scope>NUCLEOTIDE SEQUENCE [LARGE SCALE GENOMIC DNA]</scope>
    <source>
        <strain evidence="2 3">JCM 14303</strain>
    </source>
</reference>
<dbReference type="InterPro" id="IPR029069">
    <property type="entry name" value="HotDog_dom_sf"/>
</dbReference>
<gene>
    <name evidence="2" type="ORF">GCM10009741_64480</name>
</gene>
<dbReference type="EMBL" id="BAAANC010000003">
    <property type="protein sequence ID" value="GAA1551101.1"/>
    <property type="molecule type" value="Genomic_DNA"/>
</dbReference>
<dbReference type="Gene3D" id="3.10.129.10">
    <property type="entry name" value="Hotdog Thioesterase"/>
    <property type="match status" value="1"/>
</dbReference>
<organism evidence="2 3">
    <name type="scientific">Kribbella lupini</name>
    <dbReference type="NCBI Taxonomy" id="291602"/>
    <lineage>
        <taxon>Bacteria</taxon>
        <taxon>Bacillati</taxon>
        <taxon>Actinomycetota</taxon>
        <taxon>Actinomycetes</taxon>
        <taxon>Propionibacteriales</taxon>
        <taxon>Kribbellaceae</taxon>
        <taxon>Kribbella</taxon>
    </lineage>
</organism>
<evidence type="ECO:0000313" key="3">
    <source>
        <dbReference type="Proteomes" id="UP001500363"/>
    </source>
</evidence>
<evidence type="ECO:0008006" key="4">
    <source>
        <dbReference type="Google" id="ProtNLM"/>
    </source>
</evidence>
<proteinExistence type="predicted"/>
<comment type="caution">
    <text evidence="2">The sequence shown here is derived from an EMBL/GenBank/DDBJ whole genome shotgun (WGS) entry which is preliminary data.</text>
</comment>
<dbReference type="SUPFAM" id="SSF54637">
    <property type="entry name" value="Thioesterase/thiol ester dehydrase-isomerase"/>
    <property type="match status" value="1"/>
</dbReference>
<evidence type="ECO:0000256" key="1">
    <source>
        <dbReference type="SAM" id="MobiDB-lite"/>
    </source>
</evidence>
<protein>
    <recommendedName>
        <fullName evidence="4">Thioesterase superfamily protein</fullName>
    </recommendedName>
</protein>